<reference evidence="2" key="1">
    <citation type="journal article" date="2020" name="Nature">
        <title>Giant virus diversity and host interactions through global metagenomics.</title>
        <authorList>
            <person name="Schulz F."/>
            <person name="Roux S."/>
            <person name="Paez-Espino D."/>
            <person name="Jungbluth S."/>
            <person name="Walsh D.A."/>
            <person name="Denef V.J."/>
            <person name="McMahon K.D."/>
            <person name="Konstantinidis K.T."/>
            <person name="Eloe-Fadrosh E.A."/>
            <person name="Kyrpides N.C."/>
            <person name="Woyke T."/>
        </authorList>
    </citation>
    <scope>NUCLEOTIDE SEQUENCE</scope>
    <source>
        <strain evidence="2">GVMAG-S-1101165-84</strain>
    </source>
</reference>
<name>A0A6C0K1L9_9ZZZZ</name>
<evidence type="ECO:0000313" key="2">
    <source>
        <dbReference type="EMBL" id="QHU10996.1"/>
    </source>
</evidence>
<protein>
    <submittedName>
        <fullName evidence="2">Uncharacterized protein</fullName>
    </submittedName>
</protein>
<organism evidence="2">
    <name type="scientific">viral metagenome</name>
    <dbReference type="NCBI Taxonomy" id="1070528"/>
    <lineage>
        <taxon>unclassified sequences</taxon>
        <taxon>metagenomes</taxon>
        <taxon>organismal metagenomes</taxon>
    </lineage>
</organism>
<feature type="compositionally biased region" description="Basic and acidic residues" evidence="1">
    <location>
        <begin position="43"/>
        <end position="53"/>
    </location>
</feature>
<accession>A0A6C0K1L9</accession>
<feature type="compositionally biased region" description="Polar residues" evidence="1">
    <location>
        <begin position="1"/>
        <end position="19"/>
    </location>
</feature>
<proteinExistence type="predicted"/>
<evidence type="ECO:0000256" key="1">
    <source>
        <dbReference type="SAM" id="MobiDB-lite"/>
    </source>
</evidence>
<sequence>MPVFNLTEQSMDYSPSEPSARQLASGRLDTTFSGGIGSQDYGRFLEDKPMEGGRRRRTKARRTKARRTKARRTKARKGRKTQRKRR</sequence>
<dbReference type="AlphaFoldDB" id="A0A6C0K1L9"/>
<dbReference type="EMBL" id="MN740778">
    <property type="protein sequence ID" value="QHU10996.1"/>
    <property type="molecule type" value="Genomic_DNA"/>
</dbReference>
<feature type="region of interest" description="Disordered" evidence="1">
    <location>
        <begin position="1"/>
        <end position="86"/>
    </location>
</feature>
<feature type="compositionally biased region" description="Basic residues" evidence="1">
    <location>
        <begin position="54"/>
        <end position="86"/>
    </location>
</feature>